<feature type="compositionally biased region" description="Basic and acidic residues" evidence="1">
    <location>
        <begin position="72"/>
        <end position="102"/>
    </location>
</feature>
<proteinExistence type="predicted"/>
<feature type="compositionally biased region" description="Basic and acidic residues" evidence="1">
    <location>
        <begin position="55"/>
        <end position="65"/>
    </location>
</feature>
<comment type="caution">
    <text evidence="3">The sequence shown here is derived from an EMBL/GenBank/DDBJ whole genome shotgun (WGS) entry which is preliminary data.</text>
</comment>
<evidence type="ECO:0000313" key="3">
    <source>
        <dbReference type="EMBL" id="KAF9729555.1"/>
    </source>
</evidence>
<evidence type="ECO:0000256" key="2">
    <source>
        <dbReference type="SAM" id="SignalP"/>
    </source>
</evidence>
<feature type="chain" id="PRO_5040289421" evidence="2">
    <location>
        <begin position="18"/>
        <end position="141"/>
    </location>
</feature>
<dbReference type="Proteomes" id="UP000756921">
    <property type="component" value="Unassembled WGS sequence"/>
</dbReference>
<keyword evidence="2" id="KW-0732">Signal</keyword>
<accession>A0A9P6G6X1</accession>
<dbReference type="OrthoDB" id="10565510at2759"/>
<evidence type="ECO:0000256" key="1">
    <source>
        <dbReference type="SAM" id="MobiDB-lite"/>
    </source>
</evidence>
<sequence>MRISLITLATLMAAAYALNDAGPNADVDALALALAARGEPPKASATPDHKRHNHPHDGKHHDKATSKSGHAWKSEHTGRPEHTWKSEHTGRPEHTWKPEHTGRRGHAWKSGHTWKPEHTGRPEWKGKGKKGKQGEAKEHRD</sequence>
<dbReference type="AlphaFoldDB" id="A0A9P6G6X1"/>
<evidence type="ECO:0000313" key="4">
    <source>
        <dbReference type="Proteomes" id="UP000756921"/>
    </source>
</evidence>
<keyword evidence="4" id="KW-1185">Reference proteome</keyword>
<reference evidence="3" key="1">
    <citation type="journal article" date="2020" name="Mol. Plant Microbe Interact.">
        <title>Genome Sequence of the Biocontrol Agent Coniothyrium minitans strain Conio (IMI 134523).</title>
        <authorList>
            <person name="Patel D."/>
            <person name="Shittu T.A."/>
            <person name="Baroncelli R."/>
            <person name="Muthumeenakshi S."/>
            <person name="Osborne T.H."/>
            <person name="Janganan T.K."/>
            <person name="Sreenivasaprasad S."/>
        </authorList>
    </citation>
    <scope>NUCLEOTIDE SEQUENCE</scope>
    <source>
        <strain evidence="3">Conio</strain>
    </source>
</reference>
<feature type="signal peptide" evidence="2">
    <location>
        <begin position="1"/>
        <end position="17"/>
    </location>
</feature>
<protein>
    <submittedName>
        <fullName evidence="3">Uncharacterized protein</fullName>
    </submittedName>
</protein>
<dbReference type="EMBL" id="WJXW01000016">
    <property type="protein sequence ID" value="KAF9729555.1"/>
    <property type="molecule type" value="Genomic_DNA"/>
</dbReference>
<name>A0A9P6G6X1_9PLEO</name>
<organism evidence="3 4">
    <name type="scientific">Paraphaeosphaeria minitans</name>
    <dbReference type="NCBI Taxonomy" id="565426"/>
    <lineage>
        <taxon>Eukaryota</taxon>
        <taxon>Fungi</taxon>
        <taxon>Dikarya</taxon>
        <taxon>Ascomycota</taxon>
        <taxon>Pezizomycotina</taxon>
        <taxon>Dothideomycetes</taxon>
        <taxon>Pleosporomycetidae</taxon>
        <taxon>Pleosporales</taxon>
        <taxon>Massarineae</taxon>
        <taxon>Didymosphaeriaceae</taxon>
        <taxon>Paraphaeosphaeria</taxon>
    </lineage>
</organism>
<feature type="region of interest" description="Disordered" evidence="1">
    <location>
        <begin position="38"/>
        <end position="141"/>
    </location>
</feature>
<feature type="compositionally biased region" description="Basic and acidic residues" evidence="1">
    <location>
        <begin position="114"/>
        <end position="141"/>
    </location>
</feature>
<gene>
    <name evidence="3" type="ORF">PMIN01_12419</name>
</gene>